<feature type="domain" description="C2H2-type" evidence="1">
    <location>
        <begin position="26"/>
        <end position="46"/>
    </location>
</feature>
<protein>
    <recommendedName>
        <fullName evidence="1">C2H2-type domain-containing protein</fullName>
    </recommendedName>
</protein>
<accession>A0ABU8NC18</accession>
<keyword evidence="3" id="KW-1185">Reference proteome</keyword>
<evidence type="ECO:0000313" key="2">
    <source>
        <dbReference type="EMBL" id="MEJ2889938.1"/>
    </source>
</evidence>
<dbReference type="RefSeq" id="WP_337718005.1">
    <property type="nucleotide sequence ID" value="NZ_JBBEGL010000009.1"/>
</dbReference>
<sequence length="230" mass="24355">MDPEQARRLITDEPSYDWGFGEGRSCSLCGANIAYQDDRDRHTRWHRALAELLGLGWEDLSRQQPADPALAAAVDAVVHPRGLRRLSRIATASEPWRAIPDVPLGAHGTVTLLLGAPGVVVARSAGAGRVEVRRGVVHVGGHRTALADELRAAVGHVRTTLGRGRHREPAVCGVVVAPDGLEGGDPEPPTVLGASADGLADRLALLPEALGYGELEALHDVARRSTTWGG</sequence>
<dbReference type="EMBL" id="JBBEGL010000009">
    <property type="protein sequence ID" value="MEJ2889938.1"/>
    <property type="molecule type" value="Genomic_DNA"/>
</dbReference>
<proteinExistence type="predicted"/>
<reference evidence="2 3" key="1">
    <citation type="submission" date="2024-03" db="EMBL/GenBank/DDBJ databases">
        <title>Actinomycetospora sp. OC33-EN06, a novel actinomycete isolated from wild orchid (Aerides multiflora).</title>
        <authorList>
            <person name="Suriyachadkun C."/>
        </authorList>
    </citation>
    <scope>NUCLEOTIDE SEQUENCE [LARGE SCALE GENOMIC DNA]</scope>
    <source>
        <strain evidence="2 3">OC33-EN06</strain>
    </source>
</reference>
<gene>
    <name evidence="2" type="ORF">WCD41_25995</name>
</gene>
<name>A0ABU8NC18_9PSEU</name>
<dbReference type="InterPro" id="IPR013087">
    <property type="entry name" value="Znf_C2H2_type"/>
</dbReference>
<organism evidence="2 3">
    <name type="scientific">Actinomycetospora aeridis</name>
    <dbReference type="NCBI Taxonomy" id="3129231"/>
    <lineage>
        <taxon>Bacteria</taxon>
        <taxon>Bacillati</taxon>
        <taxon>Actinomycetota</taxon>
        <taxon>Actinomycetes</taxon>
        <taxon>Pseudonocardiales</taxon>
        <taxon>Pseudonocardiaceae</taxon>
        <taxon>Actinomycetospora</taxon>
    </lineage>
</organism>
<evidence type="ECO:0000313" key="3">
    <source>
        <dbReference type="Proteomes" id="UP001370100"/>
    </source>
</evidence>
<evidence type="ECO:0000259" key="1">
    <source>
        <dbReference type="PROSITE" id="PS00028"/>
    </source>
</evidence>
<comment type="caution">
    <text evidence="2">The sequence shown here is derived from an EMBL/GenBank/DDBJ whole genome shotgun (WGS) entry which is preliminary data.</text>
</comment>
<dbReference type="PROSITE" id="PS00028">
    <property type="entry name" value="ZINC_FINGER_C2H2_1"/>
    <property type="match status" value="1"/>
</dbReference>
<dbReference type="Proteomes" id="UP001370100">
    <property type="component" value="Unassembled WGS sequence"/>
</dbReference>